<feature type="region of interest" description="Disordered" evidence="1">
    <location>
        <begin position="114"/>
        <end position="136"/>
    </location>
</feature>
<feature type="domain" description="Retrotransposon gag" evidence="2">
    <location>
        <begin position="165"/>
        <end position="237"/>
    </location>
</feature>
<dbReference type="AlphaFoldDB" id="A0A2N9F914"/>
<proteinExistence type="predicted"/>
<evidence type="ECO:0000313" key="3">
    <source>
        <dbReference type="EMBL" id="SPC83652.1"/>
    </source>
</evidence>
<organism evidence="3">
    <name type="scientific">Fagus sylvatica</name>
    <name type="common">Beechnut</name>
    <dbReference type="NCBI Taxonomy" id="28930"/>
    <lineage>
        <taxon>Eukaryota</taxon>
        <taxon>Viridiplantae</taxon>
        <taxon>Streptophyta</taxon>
        <taxon>Embryophyta</taxon>
        <taxon>Tracheophyta</taxon>
        <taxon>Spermatophyta</taxon>
        <taxon>Magnoliopsida</taxon>
        <taxon>eudicotyledons</taxon>
        <taxon>Gunneridae</taxon>
        <taxon>Pentapetalae</taxon>
        <taxon>rosids</taxon>
        <taxon>fabids</taxon>
        <taxon>Fagales</taxon>
        <taxon>Fagaceae</taxon>
        <taxon>Fagus</taxon>
    </lineage>
</organism>
<accession>A0A2N9F914</accession>
<dbReference type="InterPro" id="IPR005162">
    <property type="entry name" value="Retrotrans_gag_dom"/>
</dbReference>
<feature type="region of interest" description="Disordered" evidence="1">
    <location>
        <begin position="30"/>
        <end position="102"/>
    </location>
</feature>
<reference evidence="3" key="1">
    <citation type="submission" date="2018-02" db="EMBL/GenBank/DDBJ databases">
        <authorList>
            <person name="Cohen D.B."/>
            <person name="Kent A.D."/>
        </authorList>
    </citation>
    <scope>NUCLEOTIDE SEQUENCE</scope>
</reference>
<dbReference type="Pfam" id="PF03732">
    <property type="entry name" value="Retrotrans_gag"/>
    <property type="match status" value="1"/>
</dbReference>
<protein>
    <recommendedName>
        <fullName evidence="2">Retrotransposon gag domain-containing protein</fullName>
    </recommendedName>
</protein>
<sequence>MSGVPRSVVRESRSPAQRVFSETLYKPSWRTETPYETSEGAIAGRASVMAPPQHTDPNEGLVRRRDQGATSKDLGSHSSDGGNARRELKYSSTTSRTEDSERIISELRQEIRGHSRSCPPLHGEKGHYSRKTTRPEGQNAVWRTLDLVSSSHFSREIEKAKLPKRRTINSWDQMAEAFVARFITNSWKTREMDALLTMKLQDNETIKDYSTRFWETYNDIDGCSEEVVIRTFKLGLPTDTGLRQFLPKRLAQNLGKLMHRIDQFIRVEEDGYGIPPV</sequence>
<name>A0A2N9F914_FAGSY</name>
<dbReference type="EMBL" id="OIVN01000662">
    <property type="protein sequence ID" value="SPC83652.1"/>
    <property type="molecule type" value="Genomic_DNA"/>
</dbReference>
<evidence type="ECO:0000256" key="1">
    <source>
        <dbReference type="SAM" id="MobiDB-lite"/>
    </source>
</evidence>
<evidence type="ECO:0000259" key="2">
    <source>
        <dbReference type="Pfam" id="PF03732"/>
    </source>
</evidence>
<gene>
    <name evidence="3" type="ORF">FSB_LOCUS11534</name>
</gene>